<evidence type="ECO:0000313" key="6">
    <source>
        <dbReference type="EMBL" id="QUN06181.1"/>
    </source>
</evidence>
<organism evidence="6 7">
    <name type="scientific">Shewanella yunxiaonensis</name>
    <dbReference type="NCBI Taxonomy" id="2829809"/>
    <lineage>
        <taxon>Bacteria</taxon>
        <taxon>Pseudomonadati</taxon>
        <taxon>Pseudomonadota</taxon>
        <taxon>Gammaproteobacteria</taxon>
        <taxon>Alteromonadales</taxon>
        <taxon>Shewanellaceae</taxon>
        <taxon>Shewanella</taxon>
    </lineage>
</organism>
<dbReference type="Proteomes" id="UP000679575">
    <property type="component" value="Chromosome"/>
</dbReference>
<keyword evidence="2" id="KW-0805">Transcription regulation</keyword>
<dbReference type="PANTHER" id="PTHR30126">
    <property type="entry name" value="HTH-TYPE TRANSCRIPTIONAL REGULATOR"/>
    <property type="match status" value="1"/>
</dbReference>
<evidence type="ECO:0000256" key="3">
    <source>
        <dbReference type="ARBA" id="ARBA00023125"/>
    </source>
</evidence>
<dbReference type="PROSITE" id="PS50931">
    <property type="entry name" value="HTH_LYSR"/>
    <property type="match status" value="1"/>
</dbReference>
<accession>A0ABX7YV34</accession>
<reference evidence="6 7" key="1">
    <citation type="submission" date="2021-04" db="EMBL/GenBank/DDBJ databases">
        <title>Novel species identification of genus Shewanella.</title>
        <authorList>
            <person name="Liu G."/>
        </authorList>
    </citation>
    <scope>NUCLEOTIDE SEQUENCE [LARGE SCALE GENOMIC DNA]</scope>
    <source>
        <strain evidence="6 7">FJAT-54481</strain>
    </source>
</reference>
<protein>
    <submittedName>
        <fullName evidence="6">HTH-type transcriptional activator IlvY</fullName>
    </submittedName>
</protein>
<dbReference type="RefSeq" id="WP_212595197.1">
    <property type="nucleotide sequence ID" value="NZ_CP073587.1"/>
</dbReference>
<dbReference type="SUPFAM" id="SSF53850">
    <property type="entry name" value="Periplasmic binding protein-like II"/>
    <property type="match status" value="1"/>
</dbReference>
<dbReference type="CDD" id="cd08430">
    <property type="entry name" value="PBP2_IlvY"/>
    <property type="match status" value="1"/>
</dbReference>
<dbReference type="SUPFAM" id="SSF46785">
    <property type="entry name" value="Winged helix' DNA-binding domain"/>
    <property type="match status" value="1"/>
</dbReference>
<dbReference type="Gene3D" id="3.40.190.10">
    <property type="entry name" value="Periplasmic binding protein-like II"/>
    <property type="match status" value="2"/>
</dbReference>
<evidence type="ECO:0000313" key="7">
    <source>
        <dbReference type="Proteomes" id="UP000679575"/>
    </source>
</evidence>
<proteinExistence type="inferred from homology"/>
<dbReference type="PANTHER" id="PTHR30126:SF81">
    <property type="entry name" value="HTH-TYPE TRANSCRIPTIONAL REGULATOR ILVY"/>
    <property type="match status" value="1"/>
</dbReference>
<dbReference type="InterPro" id="IPR036388">
    <property type="entry name" value="WH-like_DNA-bd_sf"/>
</dbReference>
<dbReference type="InterPro" id="IPR036390">
    <property type="entry name" value="WH_DNA-bd_sf"/>
</dbReference>
<keyword evidence="4" id="KW-0804">Transcription</keyword>
<dbReference type="Gene3D" id="1.10.10.10">
    <property type="entry name" value="Winged helix-like DNA-binding domain superfamily/Winged helix DNA-binding domain"/>
    <property type="match status" value="1"/>
</dbReference>
<evidence type="ECO:0000256" key="2">
    <source>
        <dbReference type="ARBA" id="ARBA00023015"/>
    </source>
</evidence>
<comment type="similarity">
    <text evidence="1">Belongs to the LysR transcriptional regulatory family.</text>
</comment>
<keyword evidence="7" id="KW-1185">Reference proteome</keyword>
<evidence type="ECO:0000256" key="1">
    <source>
        <dbReference type="ARBA" id="ARBA00009437"/>
    </source>
</evidence>
<dbReference type="EMBL" id="CP073587">
    <property type="protein sequence ID" value="QUN06181.1"/>
    <property type="molecule type" value="Genomic_DNA"/>
</dbReference>
<keyword evidence="3" id="KW-0238">DNA-binding</keyword>
<sequence length="290" mass="32414">MDIRILKVYLDLCDTLHFGRTAANMHISPSALSRTLQRLEQDVGNKLLERDNRSVALTHAGKAFRRFAEETLGQWQTLKRELDTEQHLLRGTLQLYCSVTAAYSHLPALLDRFRRVQPLVDISLTTGDAADAIKKVQSQQTDIAIAALQDDFTDKLHFAPIGKVTLSVIAPAVHCQVHTLVNQSPIPWEKLPYIVPDHGPGRLRMERWFKAMNINANIYAQVRGHEAIVPMVALGCGVSITPNVVVNNSPMMDRIQVLQSPQPISPFELGCCCKQKRLNDPLINAFLAVI</sequence>
<evidence type="ECO:0000259" key="5">
    <source>
        <dbReference type="PROSITE" id="PS50931"/>
    </source>
</evidence>
<dbReference type="NCBIfam" id="NF008722">
    <property type="entry name" value="PRK11716.1"/>
    <property type="match status" value="1"/>
</dbReference>
<dbReference type="Pfam" id="PF00126">
    <property type="entry name" value="HTH_1"/>
    <property type="match status" value="1"/>
</dbReference>
<name>A0ABX7YV34_9GAMM</name>
<dbReference type="InterPro" id="IPR000847">
    <property type="entry name" value="LysR_HTH_N"/>
</dbReference>
<evidence type="ECO:0000256" key="4">
    <source>
        <dbReference type="ARBA" id="ARBA00023163"/>
    </source>
</evidence>
<dbReference type="Pfam" id="PF03466">
    <property type="entry name" value="LysR_substrate"/>
    <property type="match status" value="1"/>
</dbReference>
<feature type="domain" description="HTH lysR-type" evidence="5">
    <location>
        <begin position="1"/>
        <end position="58"/>
    </location>
</feature>
<gene>
    <name evidence="6" type="primary">ilvY</name>
    <name evidence="6" type="ORF">KDN34_01520</name>
</gene>
<dbReference type="InterPro" id="IPR005119">
    <property type="entry name" value="LysR_subst-bd"/>
</dbReference>
<dbReference type="InterPro" id="IPR037404">
    <property type="entry name" value="IlvY_PBP2"/>
</dbReference>